<dbReference type="InterPro" id="IPR015421">
    <property type="entry name" value="PyrdxlP-dep_Trfase_major"/>
</dbReference>
<dbReference type="Gene3D" id="3.40.640.10">
    <property type="entry name" value="Type I PLP-dependent aspartate aminotransferase-like (Major domain)"/>
    <property type="match status" value="1"/>
</dbReference>
<keyword evidence="7" id="KW-0032">Aminotransferase</keyword>
<dbReference type="GO" id="GO:0008483">
    <property type="term" value="F:transaminase activity"/>
    <property type="evidence" value="ECO:0007669"/>
    <property type="project" value="UniProtKB-KW"/>
</dbReference>
<dbReference type="PANTHER" id="PTHR11999">
    <property type="entry name" value="GROUP II PYRIDOXAL-5-PHOSPHATE DECARBOXYLASE"/>
    <property type="match status" value="1"/>
</dbReference>
<dbReference type="PANTHER" id="PTHR11999:SF70">
    <property type="entry name" value="MIP05841P"/>
    <property type="match status" value="1"/>
</dbReference>
<dbReference type="InterPro" id="IPR015422">
    <property type="entry name" value="PyrdxlP-dep_Trfase_small"/>
</dbReference>
<keyword evidence="3" id="KW-0210">Decarboxylase</keyword>
<proteinExistence type="inferred from homology"/>
<evidence type="ECO:0000256" key="6">
    <source>
        <dbReference type="RuleBase" id="RU000382"/>
    </source>
</evidence>
<dbReference type="InterPro" id="IPR015424">
    <property type="entry name" value="PyrdxlP-dep_Trfase"/>
</dbReference>
<organism evidence="7 8">
    <name type="scientific">Agromyces salentinus</name>
    <dbReference type="NCBI Taxonomy" id="269421"/>
    <lineage>
        <taxon>Bacteria</taxon>
        <taxon>Bacillati</taxon>
        <taxon>Actinomycetota</taxon>
        <taxon>Actinomycetes</taxon>
        <taxon>Micrococcales</taxon>
        <taxon>Microbacteriaceae</taxon>
        <taxon>Agromyces</taxon>
    </lineage>
</organism>
<dbReference type="SUPFAM" id="SSF53383">
    <property type="entry name" value="PLP-dependent transferases"/>
    <property type="match status" value="1"/>
</dbReference>
<evidence type="ECO:0000256" key="5">
    <source>
        <dbReference type="ARBA" id="ARBA00023239"/>
    </source>
</evidence>
<comment type="similarity">
    <text evidence="2 6">Belongs to the group II decarboxylase family.</text>
</comment>
<protein>
    <submittedName>
        <fullName evidence="7">Aminotransferase class V-fold PLP-dependent enzyme</fullName>
    </submittedName>
</protein>
<dbReference type="Pfam" id="PF00282">
    <property type="entry name" value="Pyridoxal_deC"/>
    <property type="match status" value="1"/>
</dbReference>
<dbReference type="Gene3D" id="3.90.1150.10">
    <property type="entry name" value="Aspartate Aminotransferase, domain 1"/>
    <property type="match status" value="1"/>
</dbReference>
<dbReference type="Proteomes" id="UP001501746">
    <property type="component" value="Unassembled WGS sequence"/>
</dbReference>
<keyword evidence="5 6" id="KW-0456">Lyase</keyword>
<keyword evidence="4 6" id="KW-0663">Pyridoxal phosphate</keyword>
<evidence type="ECO:0000256" key="4">
    <source>
        <dbReference type="ARBA" id="ARBA00022898"/>
    </source>
</evidence>
<comment type="cofactor">
    <cofactor evidence="1 6">
        <name>pyridoxal 5'-phosphate</name>
        <dbReference type="ChEBI" id="CHEBI:597326"/>
    </cofactor>
</comment>
<dbReference type="RefSeq" id="WP_157429041.1">
    <property type="nucleotide sequence ID" value="NZ_BAAANK010000014.1"/>
</dbReference>
<comment type="caution">
    <text evidence="7">The sequence shown here is derived from an EMBL/GenBank/DDBJ whole genome shotgun (WGS) entry which is preliminary data.</text>
</comment>
<keyword evidence="8" id="KW-1185">Reference proteome</keyword>
<evidence type="ECO:0000313" key="8">
    <source>
        <dbReference type="Proteomes" id="UP001501746"/>
    </source>
</evidence>
<gene>
    <name evidence="7" type="ORF">GCM10009750_36830</name>
</gene>
<sequence>MVRVPQSDDEFGAPLAAAARISGAWLEGMPSRPIVPVTGIEAVKDRLGRELPRTGSDAVDVVEALARAVEPGLMAMQSARFFGWVIGGTAPAALAADWLVSAWDQNSALREVTPGVNAAEELAGEWICELLGLPATTVAGFTTGATTANLVALAAARHAVLERAGWDDAELGIQGAPPVRVIAGDEHHPSVDVALRVLGLGRPRDVASDAEGRVVPAALEAALADGEGPAIVCLQAGNIHSGASDPFEACVAVAHAAGAWVHVDGAFGLWAAASPALRHLVAGVELADSWTTDAHKTLNVPYDAGVVAVAEPAHLVAAMTMHAAYLPAASTGVDANDRVLELSRRARGVPTYAALCTLGRDGVARLVDGLVEAAQAIAAGLRVMPGVEVLNEVCFTQVCAAFDGRDVAEIARALDADGAALAHHSRWRDRDVLRFSVSNRSTDAAAVEAALAAVHRVLGA</sequence>
<name>A0ABP4ZC34_9MICO</name>
<accession>A0ABP4ZC34</accession>
<reference evidence="8" key="1">
    <citation type="journal article" date="2019" name="Int. J. Syst. Evol. Microbiol.">
        <title>The Global Catalogue of Microorganisms (GCM) 10K type strain sequencing project: providing services to taxonomists for standard genome sequencing and annotation.</title>
        <authorList>
            <consortium name="The Broad Institute Genomics Platform"/>
            <consortium name="The Broad Institute Genome Sequencing Center for Infectious Disease"/>
            <person name="Wu L."/>
            <person name="Ma J."/>
        </authorList>
    </citation>
    <scope>NUCLEOTIDE SEQUENCE [LARGE SCALE GENOMIC DNA]</scope>
    <source>
        <strain evidence="8">JCM 14323</strain>
    </source>
</reference>
<evidence type="ECO:0000313" key="7">
    <source>
        <dbReference type="EMBL" id="GAA1846983.1"/>
    </source>
</evidence>
<dbReference type="InterPro" id="IPR010977">
    <property type="entry name" value="Aromatic_deC"/>
</dbReference>
<keyword evidence="7" id="KW-0808">Transferase</keyword>
<evidence type="ECO:0000256" key="1">
    <source>
        <dbReference type="ARBA" id="ARBA00001933"/>
    </source>
</evidence>
<dbReference type="InterPro" id="IPR002129">
    <property type="entry name" value="PyrdxlP-dep_de-COase"/>
</dbReference>
<evidence type="ECO:0000256" key="2">
    <source>
        <dbReference type="ARBA" id="ARBA00009533"/>
    </source>
</evidence>
<evidence type="ECO:0000256" key="3">
    <source>
        <dbReference type="ARBA" id="ARBA00022793"/>
    </source>
</evidence>
<dbReference type="EMBL" id="BAAANK010000014">
    <property type="protein sequence ID" value="GAA1846983.1"/>
    <property type="molecule type" value="Genomic_DNA"/>
</dbReference>